<comment type="caution">
    <text evidence="1">The sequence shown here is derived from an EMBL/GenBank/DDBJ whole genome shotgun (WGS) entry which is preliminary data.</text>
</comment>
<dbReference type="Proteomes" id="UP001595526">
    <property type="component" value="Unassembled WGS sequence"/>
</dbReference>
<organism evidence="1 2">
    <name type="scientific">Parapedobacter deserti</name>
    <dbReference type="NCBI Taxonomy" id="1912957"/>
    <lineage>
        <taxon>Bacteria</taxon>
        <taxon>Pseudomonadati</taxon>
        <taxon>Bacteroidota</taxon>
        <taxon>Sphingobacteriia</taxon>
        <taxon>Sphingobacteriales</taxon>
        <taxon>Sphingobacteriaceae</taxon>
        <taxon>Parapedobacter</taxon>
    </lineage>
</organism>
<proteinExistence type="predicted"/>
<keyword evidence="2" id="KW-1185">Reference proteome</keyword>
<evidence type="ECO:0000313" key="1">
    <source>
        <dbReference type="EMBL" id="MFC3198212.1"/>
    </source>
</evidence>
<dbReference type="InterPro" id="IPR013783">
    <property type="entry name" value="Ig-like_fold"/>
</dbReference>
<gene>
    <name evidence="1" type="ORF">ACFOET_11375</name>
</gene>
<reference evidence="2" key="1">
    <citation type="journal article" date="2019" name="Int. J. Syst. Evol. Microbiol.">
        <title>The Global Catalogue of Microorganisms (GCM) 10K type strain sequencing project: providing services to taxonomists for standard genome sequencing and annotation.</title>
        <authorList>
            <consortium name="The Broad Institute Genomics Platform"/>
            <consortium name="The Broad Institute Genome Sequencing Center for Infectious Disease"/>
            <person name="Wu L."/>
            <person name="Ma J."/>
        </authorList>
    </citation>
    <scope>NUCLEOTIDE SEQUENCE [LARGE SCALE GENOMIC DNA]</scope>
    <source>
        <strain evidence="2">KCTC 52416</strain>
    </source>
</reference>
<name>A0ABV7JLZ3_9SPHI</name>
<accession>A0ABV7JLZ3</accession>
<protein>
    <submittedName>
        <fullName evidence="1">Uncharacterized protein</fullName>
    </submittedName>
</protein>
<dbReference type="Gene3D" id="2.60.40.10">
    <property type="entry name" value="Immunoglobulins"/>
    <property type="match status" value="1"/>
</dbReference>
<dbReference type="RefSeq" id="WP_379022652.1">
    <property type="nucleotide sequence ID" value="NZ_JBHRTA010000035.1"/>
</dbReference>
<sequence length="122" mass="13127">MPPQNLEGKDTPEGGRLLWYYADATNLRGFYVYRTLSTTSPLEQVSGLLPPAAGLHTYVDSAQLAAGSHAYYMVAVVSTTQSLSPPSAVIEVLRTGTGETVRLTAPSQLRPLWLTDTTVSLT</sequence>
<dbReference type="EMBL" id="JBHRTA010000035">
    <property type="protein sequence ID" value="MFC3198212.1"/>
    <property type="molecule type" value="Genomic_DNA"/>
</dbReference>
<evidence type="ECO:0000313" key="2">
    <source>
        <dbReference type="Proteomes" id="UP001595526"/>
    </source>
</evidence>